<organism evidence="10">
    <name type="scientific">Lutzomyia longipalpis</name>
    <name type="common">Sand fly</name>
    <dbReference type="NCBI Taxonomy" id="7200"/>
    <lineage>
        <taxon>Eukaryota</taxon>
        <taxon>Metazoa</taxon>
        <taxon>Ecdysozoa</taxon>
        <taxon>Arthropoda</taxon>
        <taxon>Hexapoda</taxon>
        <taxon>Insecta</taxon>
        <taxon>Pterygota</taxon>
        <taxon>Neoptera</taxon>
        <taxon>Endopterygota</taxon>
        <taxon>Diptera</taxon>
        <taxon>Nematocera</taxon>
        <taxon>Psychodoidea</taxon>
        <taxon>Psychodidae</taxon>
        <taxon>Lutzomyia</taxon>
        <taxon>Lutzomyia</taxon>
    </lineage>
</organism>
<dbReference type="InterPro" id="IPR009637">
    <property type="entry name" value="GPR107/GPR108-like"/>
</dbReference>
<protein>
    <submittedName>
        <fullName evidence="10">Putative g protein-coupled seven transmembrane receptor</fullName>
    </submittedName>
</protein>
<dbReference type="AlphaFoldDB" id="A0A7G3AHW2"/>
<feature type="transmembrane region" description="Helical" evidence="7">
    <location>
        <begin position="256"/>
        <end position="276"/>
    </location>
</feature>
<evidence type="ECO:0000256" key="7">
    <source>
        <dbReference type="SAM" id="Phobius"/>
    </source>
</evidence>
<comment type="subcellular location">
    <subcellularLocation>
        <location evidence="1">Membrane</location>
        <topology evidence="1">Multi-pass membrane protein</topology>
    </subcellularLocation>
</comment>
<feature type="chain" id="PRO_5028938776" evidence="8">
    <location>
        <begin position="23"/>
        <end position="558"/>
    </location>
</feature>
<evidence type="ECO:0000256" key="8">
    <source>
        <dbReference type="SAM" id="SignalP"/>
    </source>
</evidence>
<proteinExistence type="predicted"/>
<accession>A0A7G3AHW2</accession>
<evidence type="ECO:0000256" key="2">
    <source>
        <dbReference type="ARBA" id="ARBA00022692"/>
    </source>
</evidence>
<evidence type="ECO:0000259" key="9">
    <source>
        <dbReference type="Pfam" id="PF06814"/>
    </source>
</evidence>
<evidence type="ECO:0000256" key="1">
    <source>
        <dbReference type="ARBA" id="ARBA00004141"/>
    </source>
</evidence>
<dbReference type="GO" id="GO:0016020">
    <property type="term" value="C:membrane"/>
    <property type="evidence" value="ECO:0007669"/>
    <property type="project" value="UniProtKB-SubCell"/>
</dbReference>
<dbReference type="PANTHER" id="PTHR21229">
    <property type="entry name" value="LUNG SEVEN TRANSMEMBRANE RECEPTOR"/>
    <property type="match status" value="1"/>
</dbReference>
<keyword evidence="5 7" id="KW-0472">Membrane</keyword>
<keyword evidence="10" id="KW-0675">Receptor</keyword>
<dbReference type="GO" id="GO:0005794">
    <property type="term" value="C:Golgi apparatus"/>
    <property type="evidence" value="ECO:0007669"/>
    <property type="project" value="TreeGrafter"/>
</dbReference>
<feature type="transmembrane region" description="Helical" evidence="7">
    <location>
        <begin position="288"/>
        <end position="311"/>
    </location>
</feature>
<evidence type="ECO:0000256" key="5">
    <source>
        <dbReference type="ARBA" id="ARBA00023136"/>
    </source>
</evidence>
<evidence type="ECO:0000256" key="4">
    <source>
        <dbReference type="ARBA" id="ARBA00022989"/>
    </source>
</evidence>
<feature type="signal peptide" evidence="8">
    <location>
        <begin position="1"/>
        <end position="22"/>
    </location>
</feature>
<keyword evidence="4 7" id="KW-1133">Transmembrane helix</keyword>
<reference evidence="10" key="1">
    <citation type="journal article" date="2020" name="BMC">
        <title>Leishmania infection induces a limited differential gene expression in the sand fly midgut.</title>
        <authorList>
            <person name="Coutinho-Abreu I.V."/>
            <person name="Serafim T.D."/>
            <person name="Meneses C."/>
            <person name="Kamhawi S."/>
            <person name="Oliveira F."/>
            <person name="Valenzuela J.G."/>
        </authorList>
    </citation>
    <scope>NUCLEOTIDE SEQUENCE</scope>
    <source>
        <strain evidence="10">Jacobina</strain>
        <tissue evidence="10">Midgut</tissue>
    </source>
</reference>
<keyword evidence="3 8" id="KW-0732">Signal</keyword>
<feature type="compositionally biased region" description="Basic and acidic residues" evidence="6">
    <location>
        <begin position="545"/>
        <end position="558"/>
    </location>
</feature>
<name>A0A7G3AHW2_LUTLO</name>
<feature type="region of interest" description="Disordered" evidence="6">
    <location>
        <begin position="530"/>
        <end position="558"/>
    </location>
</feature>
<dbReference type="PANTHER" id="PTHR21229:SF2">
    <property type="entry name" value="RE59932P"/>
    <property type="match status" value="1"/>
</dbReference>
<feature type="transmembrane region" description="Helical" evidence="7">
    <location>
        <begin position="441"/>
        <end position="469"/>
    </location>
</feature>
<feature type="transmembrane region" description="Helical" evidence="7">
    <location>
        <begin position="323"/>
        <end position="349"/>
    </location>
</feature>
<dbReference type="Pfam" id="PF06814">
    <property type="entry name" value="GOST_TM"/>
    <property type="match status" value="1"/>
</dbReference>
<evidence type="ECO:0000256" key="3">
    <source>
        <dbReference type="ARBA" id="ARBA00022729"/>
    </source>
</evidence>
<sequence length="558" mass="64315">MWLKLLCGSYILGILLLSEVSGRKHHLEIKNDFRRYIALSTFGFYQGGILDVKFSNFYYNTEKSDGGLQFGLSLDKTLSDAMNPYLDTHQAKCILDEPASVQKRGPIVFFRMDLEKDTVHIDCSRDWPPTAIIYKNRADIPVMRAKRNSLAKVSDSSIFMQRRRRAATEVEDNARGLKCNQQVLPLNVTMQDGIKHYSLNFVLYVATKEDEGLYNLYFHSCPNYAYPPPYSLNFNVDIEENNSGNYLSAGEMPLPALYFMMAVLFFLSGLFWVFILQKSKHPVFKIHYLMAVLVFLKSISLFFHAINYHFIEIKGEHVAAWAILFYITHLLKGAVLFITIVLIGTGWTFIKHILADKDKKLFMIVIPLQVLANVAAIIMEESEVGDKEHTTWRDIFILVDLICCGAILFPVVWSIRHLQEASATDGKAATNLRKLKLFRQFYIMIVCYIYFTRIIVYLLKITVAFQYAWIYEMFREMANYTFFVLTAYKFRPASQHPYFTVSNTDDEDDANEVLTDSGFTEGLTKVTNRSMPSTTVVDGNEEERETLISKRESSHEYD</sequence>
<feature type="transmembrane region" description="Helical" evidence="7">
    <location>
        <begin position="361"/>
        <end position="379"/>
    </location>
</feature>
<feature type="transmembrane region" description="Helical" evidence="7">
    <location>
        <begin position="395"/>
        <end position="415"/>
    </location>
</feature>
<dbReference type="InterPro" id="IPR053937">
    <property type="entry name" value="GOST_TM"/>
</dbReference>
<keyword evidence="2 7" id="KW-0812">Transmembrane</keyword>
<dbReference type="EMBL" id="GITU01003192">
    <property type="protein sequence ID" value="MBC1171895.1"/>
    <property type="molecule type" value="Transcribed_RNA"/>
</dbReference>
<evidence type="ECO:0000256" key="6">
    <source>
        <dbReference type="SAM" id="MobiDB-lite"/>
    </source>
</evidence>
<evidence type="ECO:0000313" key="10">
    <source>
        <dbReference type="EMBL" id="MBC1171895.1"/>
    </source>
</evidence>
<dbReference type="VEuPathDB" id="VectorBase:LLONM1_010582"/>
<feature type="domain" description="GOST seven transmembrane" evidence="9">
    <location>
        <begin position="253"/>
        <end position="495"/>
    </location>
</feature>